<dbReference type="SFLD" id="SFLDG01017">
    <property type="entry name" value="Polyprenyl_Transferase_Like"/>
    <property type="match status" value="1"/>
</dbReference>
<keyword evidence="8" id="KW-0414">Isoprene biosynthesis</keyword>
<evidence type="ECO:0000256" key="6">
    <source>
        <dbReference type="ARBA" id="ARBA00022723"/>
    </source>
</evidence>
<evidence type="ECO:0000256" key="7">
    <source>
        <dbReference type="ARBA" id="ARBA00022842"/>
    </source>
</evidence>
<dbReference type="PANTHER" id="PTHR43281">
    <property type="entry name" value="FARNESYL DIPHOSPHATE SYNTHASE"/>
    <property type="match status" value="1"/>
</dbReference>
<evidence type="ECO:0000256" key="12">
    <source>
        <dbReference type="RuleBase" id="RU004466"/>
    </source>
</evidence>
<name>A0A6N7XGI7_9FIRM</name>
<dbReference type="AlphaFoldDB" id="A0A6N7XGI7"/>
<evidence type="ECO:0000256" key="8">
    <source>
        <dbReference type="ARBA" id="ARBA00023229"/>
    </source>
</evidence>
<dbReference type="GO" id="GO:0004337">
    <property type="term" value="F:(2E,6E)-farnesyl diphosphate synthase activity"/>
    <property type="evidence" value="ECO:0007669"/>
    <property type="project" value="UniProtKB-EC"/>
</dbReference>
<dbReference type="PANTHER" id="PTHR43281:SF1">
    <property type="entry name" value="FARNESYL DIPHOSPHATE SYNTHASE"/>
    <property type="match status" value="1"/>
</dbReference>
<dbReference type="GO" id="GO:0016114">
    <property type="term" value="P:terpenoid biosynthetic process"/>
    <property type="evidence" value="ECO:0007669"/>
    <property type="project" value="UniProtKB-ARBA"/>
</dbReference>
<evidence type="ECO:0000256" key="3">
    <source>
        <dbReference type="ARBA" id="ARBA00012439"/>
    </source>
</evidence>
<dbReference type="PROSITE" id="PS00444">
    <property type="entry name" value="POLYPRENYL_SYNTHASE_2"/>
    <property type="match status" value="1"/>
</dbReference>
<dbReference type="Gene3D" id="1.10.600.10">
    <property type="entry name" value="Farnesyl Diphosphate Synthase"/>
    <property type="match status" value="1"/>
</dbReference>
<dbReference type="GO" id="GO:0046872">
    <property type="term" value="F:metal ion binding"/>
    <property type="evidence" value="ECO:0007669"/>
    <property type="project" value="UniProtKB-KW"/>
</dbReference>
<comment type="cofactor">
    <cofactor evidence="1">
        <name>Mg(2+)</name>
        <dbReference type="ChEBI" id="CHEBI:18420"/>
    </cofactor>
</comment>
<evidence type="ECO:0000256" key="5">
    <source>
        <dbReference type="ARBA" id="ARBA00022679"/>
    </source>
</evidence>
<dbReference type="EMBL" id="VUNA01000002">
    <property type="protein sequence ID" value="MST70014.1"/>
    <property type="molecule type" value="Genomic_DNA"/>
</dbReference>
<evidence type="ECO:0000256" key="11">
    <source>
        <dbReference type="ARBA" id="ARBA00049399"/>
    </source>
</evidence>
<dbReference type="InterPro" id="IPR008949">
    <property type="entry name" value="Isoprenoid_synthase_dom_sf"/>
</dbReference>
<evidence type="ECO:0000256" key="9">
    <source>
        <dbReference type="ARBA" id="ARBA00032380"/>
    </source>
</evidence>
<keyword evidence="5 12" id="KW-0808">Transferase</keyword>
<dbReference type="InterPro" id="IPR033749">
    <property type="entry name" value="Polyprenyl_synt_CS"/>
</dbReference>
<accession>A0A6N7XGI7</accession>
<reference evidence="13 14" key="1">
    <citation type="submission" date="2019-08" db="EMBL/GenBank/DDBJ databases">
        <title>In-depth cultivation of the pig gut microbiome towards novel bacterial diversity and tailored functional studies.</title>
        <authorList>
            <person name="Wylensek D."/>
            <person name="Hitch T.C.A."/>
            <person name="Clavel T."/>
        </authorList>
    </citation>
    <scope>NUCLEOTIDE SEQUENCE [LARGE SCALE GENOMIC DNA]</scope>
    <source>
        <strain evidence="13 14">WCA-MUC-591-APC-4B</strain>
    </source>
</reference>
<comment type="similarity">
    <text evidence="2 12">Belongs to the FPP/GGPP synthase family.</text>
</comment>
<organism evidence="13 14">
    <name type="scientific">Mogibacterium kristiansenii</name>
    <dbReference type="NCBI Taxonomy" id="2606708"/>
    <lineage>
        <taxon>Bacteria</taxon>
        <taxon>Bacillati</taxon>
        <taxon>Bacillota</taxon>
        <taxon>Clostridia</taxon>
        <taxon>Peptostreptococcales</taxon>
        <taxon>Anaerovoracaceae</taxon>
        <taxon>Mogibacterium</taxon>
    </lineage>
</organism>
<dbReference type="SUPFAM" id="SSF48576">
    <property type="entry name" value="Terpenoid synthases"/>
    <property type="match status" value="1"/>
</dbReference>
<dbReference type="InterPro" id="IPR053378">
    <property type="entry name" value="Prenyl_diphosphate_synthase"/>
</dbReference>
<keyword evidence="6" id="KW-0479">Metal-binding</keyword>
<sequence>MNNYDYYKNMIEENLADKLPSVAPQVQVLWDSMNYSVKSGGKRLRPVLLLACADFAGGNPEEALPFACAIEYIHTYSLIHDDLPAMDDDDLRRGNPTNHKVYGEAMAILAGDGLLNTAHEIMLQDAAGLKEDSEKLHRHVMAALEVSRNAGIHGMIAGQVADMENEGKECSEEMLNFIDSNKTGALLKAPILAGLYIGNAPEAVRTDFEQYAELVGRAFQISDDILDVIGDEKMMGKKLGKDADHGKCNYATVLGLEAAKDEMHSLTEKAVALMEKYGDSAEFFIELAHKLERRKS</sequence>
<evidence type="ECO:0000256" key="4">
    <source>
        <dbReference type="ARBA" id="ARBA00015100"/>
    </source>
</evidence>
<evidence type="ECO:0000256" key="1">
    <source>
        <dbReference type="ARBA" id="ARBA00001946"/>
    </source>
</evidence>
<keyword evidence="7" id="KW-0460">Magnesium</keyword>
<protein>
    <recommendedName>
        <fullName evidence="4">Farnesyl diphosphate synthase</fullName>
        <ecNumber evidence="3">2.5.1.10</ecNumber>
    </recommendedName>
    <alternativeName>
        <fullName evidence="10">(2E,6E)-farnesyl diphosphate synthase</fullName>
    </alternativeName>
    <alternativeName>
        <fullName evidence="9">Geranyltranstransferase</fullName>
    </alternativeName>
</protein>
<keyword evidence="14" id="KW-1185">Reference proteome</keyword>
<comment type="catalytic activity">
    <reaction evidence="11">
        <text>isopentenyl diphosphate + (2E)-geranyl diphosphate = (2E,6E)-farnesyl diphosphate + diphosphate</text>
        <dbReference type="Rhea" id="RHEA:19361"/>
        <dbReference type="ChEBI" id="CHEBI:33019"/>
        <dbReference type="ChEBI" id="CHEBI:58057"/>
        <dbReference type="ChEBI" id="CHEBI:128769"/>
        <dbReference type="ChEBI" id="CHEBI:175763"/>
        <dbReference type="EC" id="2.5.1.10"/>
    </reaction>
</comment>
<dbReference type="FunFam" id="1.10.600.10:FF:000001">
    <property type="entry name" value="Geranylgeranyl diphosphate synthase"/>
    <property type="match status" value="1"/>
</dbReference>
<dbReference type="SFLD" id="SFLDS00005">
    <property type="entry name" value="Isoprenoid_Synthase_Type_I"/>
    <property type="match status" value="1"/>
</dbReference>
<evidence type="ECO:0000313" key="13">
    <source>
        <dbReference type="EMBL" id="MST70014.1"/>
    </source>
</evidence>
<dbReference type="EC" id="2.5.1.10" evidence="3"/>
<evidence type="ECO:0000313" key="14">
    <source>
        <dbReference type="Proteomes" id="UP000469424"/>
    </source>
</evidence>
<evidence type="ECO:0000256" key="10">
    <source>
        <dbReference type="ARBA" id="ARBA00032873"/>
    </source>
</evidence>
<proteinExistence type="inferred from homology"/>
<dbReference type="NCBIfam" id="NF045485">
    <property type="entry name" value="FPPsyn"/>
    <property type="match status" value="1"/>
</dbReference>
<gene>
    <name evidence="13" type="ORF">FYJ65_01450</name>
</gene>
<evidence type="ECO:0000256" key="2">
    <source>
        <dbReference type="ARBA" id="ARBA00006706"/>
    </source>
</evidence>
<comment type="caution">
    <text evidence="13">The sequence shown here is derived from an EMBL/GenBank/DDBJ whole genome shotgun (WGS) entry which is preliminary data.</text>
</comment>
<dbReference type="GO" id="GO:0005737">
    <property type="term" value="C:cytoplasm"/>
    <property type="evidence" value="ECO:0007669"/>
    <property type="project" value="UniProtKB-ARBA"/>
</dbReference>
<dbReference type="InterPro" id="IPR000092">
    <property type="entry name" value="Polyprenyl_synt"/>
</dbReference>
<dbReference type="PROSITE" id="PS00723">
    <property type="entry name" value="POLYPRENYL_SYNTHASE_1"/>
    <property type="match status" value="1"/>
</dbReference>
<dbReference type="RefSeq" id="WP_154553578.1">
    <property type="nucleotide sequence ID" value="NZ_VUNA01000002.1"/>
</dbReference>
<dbReference type="CDD" id="cd00685">
    <property type="entry name" value="Trans_IPPS_HT"/>
    <property type="match status" value="1"/>
</dbReference>
<dbReference type="Proteomes" id="UP000469424">
    <property type="component" value="Unassembled WGS sequence"/>
</dbReference>
<dbReference type="Pfam" id="PF00348">
    <property type="entry name" value="polyprenyl_synt"/>
    <property type="match status" value="1"/>
</dbReference>